<dbReference type="PANTHER" id="PTHR43861:SF3">
    <property type="entry name" value="PUTATIVE (AFU_ORTHOLOGUE AFUA_2G14390)-RELATED"/>
    <property type="match status" value="1"/>
</dbReference>
<dbReference type="AlphaFoldDB" id="A0A2M9YKS2"/>
<evidence type="ECO:0000313" key="2">
    <source>
        <dbReference type="EMBL" id="PJZ52050.1"/>
    </source>
</evidence>
<dbReference type="EMBL" id="NPDV01000016">
    <property type="protein sequence ID" value="PJZ52050.1"/>
    <property type="molecule type" value="Genomic_DNA"/>
</dbReference>
<evidence type="ECO:0000256" key="1">
    <source>
        <dbReference type="ARBA" id="ARBA00022679"/>
    </source>
</evidence>
<proteinExistence type="predicted"/>
<dbReference type="GO" id="GO:0016740">
    <property type="term" value="F:transferase activity"/>
    <property type="evidence" value="ECO:0007669"/>
    <property type="project" value="UniProtKB-KW"/>
</dbReference>
<dbReference type="RefSeq" id="WP_100786866.1">
    <property type="nucleotide sequence ID" value="NZ_NPDU01000010.1"/>
</dbReference>
<dbReference type="InterPro" id="IPR029063">
    <property type="entry name" value="SAM-dependent_MTases_sf"/>
</dbReference>
<protein>
    <submittedName>
        <fullName evidence="2">Uncharacterized protein</fullName>
    </submittedName>
</protein>
<sequence>MENNIFNQIANGYDTKERKELARIIVDAIKAELKESKDKSLLDYGCGTGLVGLELAPLVHKIILMDSAEKMLNIVREKVAYADIKNAKVIRSDFTEEGSGIRADVIVASLVLLHVSDPEILFKNFYSSLNTNGKLIVVDFDKNENVSHPKVHNGFVQEDLRSKLSGAGFTKTKTRTFHHGKNIFMNQDASLLISVSAK</sequence>
<evidence type="ECO:0000313" key="4">
    <source>
        <dbReference type="Proteomes" id="UP000232149"/>
    </source>
</evidence>
<gene>
    <name evidence="3" type="ORF">CH376_05325</name>
    <name evidence="2" type="ORF">CH380_16545</name>
</gene>
<dbReference type="EMBL" id="NPDU01000010">
    <property type="protein sequence ID" value="PJZ62912.1"/>
    <property type="molecule type" value="Genomic_DNA"/>
</dbReference>
<comment type="caution">
    <text evidence="2">The sequence shown here is derived from an EMBL/GenBank/DDBJ whole genome shotgun (WGS) entry which is preliminary data.</text>
</comment>
<dbReference type="PANTHER" id="PTHR43861">
    <property type="entry name" value="TRANS-ACONITATE 2-METHYLTRANSFERASE-RELATED"/>
    <property type="match status" value="1"/>
</dbReference>
<keyword evidence="1" id="KW-0808">Transferase</keyword>
<dbReference type="Proteomes" id="UP000232188">
    <property type="component" value="Unassembled WGS sequence"/>
</dbReference>
<dbReference type="SUPFAM" id="SSF53335">
    <property type="entry name" value="S-adenosyl-L-methionine-dependent methyltransferases"/>
    <property type="match status" value="1"/>
</dbReference>
<evidence type="ECO:0000313" key="3">
    <source>
        <dbReference type="EMBL" id="PJZ62912.1"/>
    </source>
</evidence>
<reference evidence="4 5" key="1">
    <citation type="submission" date="2017-07" db="EMBL/GenBank/DDBJ databases">
        <title>Leptospira spp. isolated from tropical soils.</title>
        <authorList>
            <person name="Thibeaux R."/>
            <person name="Iraola G."/>
            <person name="Ferres I."/>
            <person name="Bierque E."/>
            <person name="Girault D."/>
            <person name="Soupe-Gilbert M.-E."/>
            <person name="Picardeau M."/>
            <person name="Goarant C."/>
        </authorList>
    </citation>
    <scope>NUCLEOTIDE SEQUENCE [LARGE SCALE GENOMIC DNA]</scope>
    <source>
        <strain evidence="2 5">FH2-B-C1</strain>
        <strain evidence="3 4">FH2-B-D1</strain>
    </source>
</reference>
<organism evidence="2 5">
    <name type="scientific">Leptospira adleri</name>
    <dbReference type="NCBI Taxonomy" id="2023186"/>
    <lineage>
        <taxon>Bacteria</taxon>
        <taxon>Pseudomonadati</taxon>
        <taxon>Spirochaetota</taxon>
        <taxon>Spirochaetia</taxon>
        <taxon>Leptospirales</taxon>
        <taxon>Leptospiraceae</taxon>
        <taxon>Leptospira</taxon>
    </lineage>
</organism>
<dbReference type="Proteomes" id="UP000232149">
    <property type="component" value="Unassembled WGS sequence"/>
</dbReference>
<dbReference type="CDD" id="cd02440">
    <property type="entry name" value="AdoMet_MTases"/>
    <property type="match status" value="1"/>
</dbReference>
<evidence type="ECO:0000313" key="5">
    <source>
        <dbReference type="Proteomes" id="UP000232188"/>
    </source>
</evidence>
<name>A0A2M9YKS2_9LEPT</name>
<dbReference type="Pfam" id="PF13489">
    <property type="entry name" value="Methyltransf_23"/>
    <property type="match status" value="1"/>
</dbReference>
<dbReference type="Gene3D" id="3.40.50.150">
    <property type="entry name" value="Vaccinia Virus protein VP39"/>
    <property type="match status" value="1"/>
</dbReference>
<keyword evidence="4" id="KW-1185">Reference proteome</keyword>
<accession>A0A2M9YKS2</accession>